<name>A0A543G3T3_9FLAO</name>
<reference evidence="1 2" key="1">
    <citation type="submission" date="2019-06" db="EMBL/GenBank/DDBJ databases">
        <title>Genomic Encyclopedia of Archaeal and Bacterial Type Strains, Phase II (KMG-II): from individual species to whole genera.</title>
        <authorList>
            <person name="Goeker M."/>
        </authorList>
    </citation>
    <scope>NUCLEOTIDE SEQUENCE [LARGE SCALE GENOMIC DNA]</scope>
    <source>
        <strain evidence="1 2">DSM 24789</strain>
    </source>
</reference>
<protein>
    <recommendedName>
        <fullName evidence="3">Lipoprotein</fullName>
    </recommendedName>
</protein>
<gene>
    <name evidence="1" type="ORF">BC670_1633</name>
</gene>
<evidence type="ECO:0008006" key="3">
    <source>
        <dbReference type="Google" id="ProtNLM"/>
    </source>
</evidence>
<sequence length="139" mass="15879">MKRKGKKILLLLISFLLFISCKYKNDIFFDIEKQQLNSCDGLLRNIILSSDNDGISLFWNNTTKSAPKSLKLNNIPKGYEVTTKGLLRKNKFKIMPNTKYSIEKWGNGAESFTINIWTDSNGKVFKTSHPICGIDNLQN</sequence>
<proteinExistence type="predicted"/>
<organism evidence="1 2">
    <name type="scientific">Flavobacterium branchiophilum</name>
    <dbReference type="NCBI Taxonomy" id="55197"/>
    <lineage>
        <taxon>Bacteria</taxon>
        <taxon>Pseudomonadati</taxon>
        <taxon>Bacteroidota</taxon>
        <taxon>Flavobacteriia</taxon>
        <taxon>Flavobacteriales</taxon>
        <taxon>Flavobacteriaceae</taxon>
        <taxon>Flavobacterium</taxon>
    </lineage>
</organism>
<evidence type="ECO:0000313" key="2">
    <source>
        <dbReference type="Proteomes" id="UP000320773"/>
    </source>
</evidence>
<dbReference type="PROSITE" id="PS51257">
    <property type="entry name" value="PROKAR_LIPOPROTEIN"/>
    <property type="match status" value="1"/>
</dbReference>
<dbReference type="AlphaFoldDB" id="A0A543G3T3"/>
<evidence type="ECO:0000313" key="1">
    <source>
        <dbReference type="EMBL" id="TQM40725.1"/>
    </source>
</evidence>
<dbReference type="Proteomes" id="UP000320773">
    <property type="component" value="Unassembled WGS sequence"/>
</dbReference>
<accession>A0A543G3T3</accession>
<comment type="caution">
    <text evidence="1">The sequence shown here is derived from an EMBL/GenBank/DDBJ whole genome shotgun (WGS) entry which is preliminary data.</text>
</comment>
<dbReference type="RefSeq" id="WP_089079395.1">
    <property type="nucleotide sequence ID" value="NZ_VFPJ01000001.1"/>
</dbReference>
<dbReference type="EMBL" id="VFPJ01000001">
    <property type="protein sequence ID" value="TQM40725.1"/>
    <property type="molecule type" value="Genomic_DNA"/>
</dbReference>